<evidence type="ECO:0000313" key="1">
    <source>
        <dbReference type="EMBL" id="SEK83303.1"/>
    </source>
</evidence>
<organism evidence="1 2">
    <name type="scientific">Bosea lupini</name>
    <dbReference type="NCBI Taxonomy" id="1036779"/>
    <lineage>
        <taxon>Bacteria</taxon>
        <taxon>Pseudomonadati</taxon>
        <taxon>Pseudomonadota</taxon>
        <taxon>Alphaproteobacteria</taxon>
        <taxon>Hyphomicrobiales</taxon>
        <taxon>Boseaceae</taxon>
        <taxon>Bosea</taxon>
    </lineage>
</organism>
<dbReference type="RefSeq" id="WP_091830893.1">
    <property type="nucleotide sequence ID" value="NZ_FOAN01000002.1"/>
</dbReference>
<dbReference type="Pfam" id="PF16868">
    <property type="entry name" value="NMT1_3"/>
    <property type="match status" value="1"/>
</dbReference>
<dbReference type="SUPFAM" id="SSF53850">
    <property type="entry name" value="Periplasmic binding protein-like II"/>
    <property type="match status" value="1"/>
</dbReference>
<dbReference type="Proteomes" id="UP000199664">
    <property type="component" value="Unassembled WGS sequence"/>
</dbReference>
<dbReference type="PANTHER" id="PTHR42941:SF1">
    <property type="entry name" value="SLL1037 PROTEIN"/>
    <property type="match status" value="1"/>
</dbReference>
<evidence type="ECO:0000313" key="2">
    <source>
        <dbReference type="Proteomes" id="UP000199664"/>
    </source>
</evidence>
<dbReference type="InterPro" id="IPR011852">
    <property type="entry name" value="TRAP_TAXI"/>
</dbReference>
<dbReference type="OrthoDB" id="8188218at2"/>
<name>A0A1H7K8U3_9HYPH</name>
<dbReference type="AlphaFoldDB" id="A0A1H7K8U3"/>
<dbReference type="STRING" id="1036779.SAMN04515666_102128"/>
<keyword evidence="2" id="KW-1185">Reference proteome</keyword>
<dbReference type="PANTHER" id="PTHR42941">
    <property type="entry name" value="SLL1037 PROTEIN"/>
    <property type="match status" value="1"/>
</dbReference>
<accession>A0A1H7K8U3</accession>
<dbReference type="EMBL" id="FOAN01000002">
    <property type="protein sequence ID" value="SEK83303.1"/>
    <property type="molecule type" value="Genomic_DNA"/>
</dbReference>
<gene>
    <name evidence="1" type="ORF">SAMN04515666_102128</name>
</gene>
<reference evidence="2" key="1">
    <citation type="submission" date="2016-10" db="EMBL/GenBank/DDBJ databases">
        <authorList>
            <person name="Varghese N."/>
            <person name="Submissions S."/>
        </authorList>
    </citation>
    <scope>NUCLEOTIDE SEQUENCE [LARGE SCALE GENOMIC DNA]</scope>
    <source>
        <strain evidence="2">LMG 26383,CCUG 61248,R- 45681</strain>
    </source>
</reference>
<proteinExistence type="predicted"/>
<protein>
    <submittedName>
        <fullName evidence="1">TRAP-type uncharacterized transport system, substrate-binding protein</fullName>
    </submittedName>
</protein>
<sequence>MKMPSGRSLLLLAGLAALVSMLALPGLEAQTLQTSSGQPRRMVRPAATEQDKANAWTVGLAAGLLEGAPLRLGAEMARVVDDGNNLHVLPIVTRGATENLNSLLYLRGIDTAIINSDALEEYKAQLPQIRRKITYVLNLFPSELHVFVRPEIQSLQDLAGKKVNFNTLGTAAAYSGPLIFSRLGINADNTFIPHQLALEQMRKGEMAGVVFITSKPVDAFVRGRFEPGFKFLPVAYDSRFEDYYLPAVLEAGEYPGLIKAGERVSTIAVPTALVAFNWAPQTNRYERVARFVDTLFSRVEKLQAPGFDPKWKSINLAATVPGLDRFPAAQDWLDRKAQTQRASQ</sequence>
<dbReference type="Gene3D" id="3.40.190.10">
    <property type="entry name" value="Periplasmic binding protein-like II"/>
    <property type="match status" value="2"/>
</dbReference>